<organism evidence="8 9">
    <name type="scientific">Halalkalibacter okhensis</name>
    <dbReference type="NCBI Taxonomy" id="333138"/>
    <lineage>
        <taxon>Bacteria</taxon>
        <taxon>Bacillati</taxon>
        <taxon>Bacillota</taxon>
        <taxon>Bacilli</taxon>
        <taxon>Bacillales</taxon>
        <taxon>Bacillaceae</taxon>
        <taxon>Halalkalibacter</taxon>
    </lineage>
</organism>
<dbReference type="PROSITE" id="PS51257">
    <property type="entry name" value="PROKAR_LIPOPROTEIN"/>
    <property type="match status" value="1"/>
</dbReference>
<evidence type="ECO:0000256" key="4">
    <source>
        <dbReference type="ARBA" id="ARBA00022729"/>
    </source>
</evidence>
<keyword evidence="5" id="KW-0472">Membrane</keyword>
<dbReference type="InterPro" id="IPR003760">
    <property type="entry name" value="PnrA-like"/>
</dbReference>
<dbReference type="PANTHER" id="PTHR34296:SF2">
    <property type="entry name" value="ABC TRANSPORTER GUANOSINE-BINDING PROTEIN NUPN"/>
    <property type="match status" value="1"/>
</dbReference>
<dbReference type="InterPro" id="IPR028082">
    <property type="entry name" value="Peripla_BP_I"/>
</dbReference>
<dbReference type="Gene3D" id="3.40.50.2300">
    <property type="match status" value="2"/>
</dbReference>
<sequence>MRNIIYSFVLILIFAIFLSGCNIEESNPIKEKTKIGIMLSDVGLGDQSFSDAAFQGLVRARDELGIVFDYRELKDTETYEQGLMDLVEADHHLIVGLGFMVQEELETVAKQYPNQLFLLVDAVSEVDNIISLTFKEDEGSYLAGVIAALTTETKTIGFIGGDDVPLIQKFANGFAKGAASIDPEIEVLIEYSGDFGNDVLGAEIAKNMIDQDSDVLYSAAGFTGVGALREAQQNGVYAIGVDSDQFYYAEEAIITSMMKNVDVALFDAVKEIQEHNQLSDKHIELGLADNGVGLAPVRIINLTAEQEEELREAEEALLHGDVIFSN</sequence>
<evidence type="ECO:0000313" key="8">
    <source>
        <dbReference type="EMBL" id="KHF40599.1"/>
    </source>
</evidence>
<dbReference type="Pfam" id="PF02608">
    <property type="entry name" value="Bmp"/>
    <property type="match status" value="1"/>
</dbReference>
<reference evidence="8 9" key="1">
    <citation type="submission" date="2014-09" db="EMBL/GenBank/DDBJ databases">
        <title>Genome sequencing and annotation of Bacillus Okhensis strain Kh10-101T.</title>
        <authorList>
            <person name="Prakash J.S."/>
        </authorList>
    </citation>
    <scope>NUCLEOTIDE SEQUENCE [LARGE SCALE GENOMIC DNA]</scope>
    <source>
        <strain evidence="9">Kh10-101T</strain>
    </source>
</reference>
<proteinExistence type="inferred from homology"/>
<comment type="caution">
    <text evidence="8">The sequence shown here is derived from an EMBL/GenBank/DDBJ whole genome shotgun (WGS) entry which is preliminary data.</text>
</comment>
<dbReference type="AlphaFoldDB" id="A0A0B0IKK4"/>
<protein>
    <submittedName>
        <fullName evidence="8">ABC transporter substrate-binding protein</fullName>
    </submittedName>
</protein>
<dbReference type="InterPro" id="IPR050957">
    <property type="entry name" value="BMP_lipoprotein"/>
</dbReference>
<gene>
    <name evidence="8" type="ORF">LQ50_08765</name>
</gene>
<keyword evidence="4" id="KW-0732">Signal</keyword>
<keyword evidence="3" id="KW-1003">Cell membrane</keyword>
<dbReference type="PANTHER" id="PTHR34296">
    <property type="entry name" value="TRANSCRIPTIONAL ACTIVATOR PROTEIN MED"/>
    <property type="match status" value="1"/>
</dbReference>
<dbReference type="GO" id="GO:0005886">
    <property type="term" value="C:plasma membrane"/>
    <property type="evidence" value="ECO:0007669"/>
    <property type="project" value="UniProtKB-SubCell"/>
</dbReference>
<dbReference type="eggNOG" id="COG1744">
    <property type="taxonomic scope" value="Bacteria"/>
</dbReference>
<accession>A0A0B0IKK4</accession>
<dbReference type="OrthoDB" id="9784230at2"/>
<name>A0A0B0IKK4_9BACI</name>
<dbReference type="SUPFAM" id="SSF53822">
    <property type="entry name" value="Periplasmic binding protein-like I"/>
    <property type="match status" value="1"/>
</dbReference>
<keyword evidence="6" id="KW-0449">Lipoprotein</keyword>
<dbReference type="RefSeq" id="WP_034628008.1">
    <property type="nucleotide sequence ID" value="NZ_JRJU01000008.1"/>
</dbReference>
<comment type="similarity">
    <text evidence="2">Belongs to the BMP lipoprotein family.</text>
</comment>
<evidence type="ECO:0000256" key="6">
    <source>
        <dbReference type="ARBA" id="ARBA00023288"/>
    </source>
</evidence>
<evidence type="ECO:0000256" key="3">
    <source>
        <dbReference type="ARBA" id="ARBA00022475"/>
    </source>
</evidence>
<evidence type="ECO:0000256" key="5">
    <source>
        <dbReference type="ARBA" id="ARBA00023136"/>
    </source>
</evidence>
<evidence type="ECO:0000259" key="7">
    <source>
        <dbReference type="Pfam" id="PF02608"/>
    </source>
</evidence>
<evidence type="ECO:0000256" key="2">
    <source>
        <dbReference type="ARBA" id="ARBA00008610"/>
    </source>
</evidence>
<feature type="domain" description="ABC transporter substrate-binding protein PnrA-like" evidence="7">
    <location>
        <begin position="38"/>
        <end position="317"/>
    </location>
</feature>
<dbReference type="Proteomes" id="UP000030832">
    <property type="component" value="Unassembled WGS sequence"/>
</dbReference>
<dbReference type="STRING" id="333138.LQ50_08765"/>
<comment type="subcellular location">
    <subcellularLocation>
        <location evidence="1">Cell membrane</location>
        <topology evidence="1">Lipid-anchor</topology>
    </subcellularLocation>
</comment>
<dbReference type="EMBL" id="JRJU01000008">
    <property type="protein sequence ID" value="KHF40599.1"/>
    <property type="molecule type" value="Genomic_DNA"/>
</dbReference>
<keyword evidence="9" id="KW-1185">Reference proteome</keyword>
<evidence type="ECO:0000313" key="9">
    <source>
        <dbReference type="Proteomes" id="UP000030832"/>
    </source>
</evidence>
<dbReference type="CDD" id="cd06354">
    <property type="entry name" value="PBP1_PrnA-like"/>
    <property type="match status" value="1"/>
</dbReference>
<evidence type="ECO:0000256" key="1">
    <source>
        <dbReference type="ARBA" id="ARBA00004193"/>
    </source>
</evidence>